<dbReference type="InterPro" id="IPR050556">
    <property type="entry name" value="Type_II_TA_system_RNase"/>
</dbReference>
<dbReference type="PANTHER" id="PTHR33653:SF1">
    <property type="entry name" value="RIBONUCLEASE VAPC2"/>
    <property type="match status" value="1"/>
</dbReference>
<comment type="similarity">
    <text evidence="7 8">Belongs to the PINc/VapC protein family.</text>
</comment>
<protein>
    <recommendedName>
        <fullName evidence="8">Ribonuclease VapC</fullName>
        <shortName evidence="8">RNase VapC</shortName>
        <ecNumber evidence="8">3.1.-.-</ecNumber>
    </recommendedName>
    <alternativeName>
        <fullName evidence="8">Toxin VapC</fullName>
    </alternativeName>
</protein>
<dbReference type="GO" id="GO:0016787">
    <property type="term" value="F:hydrolase activity"/>
    <property type="evidence" value="ECO:0007669"/>
    <property type="project" value="UniProtKB-KW"/>
</dbReference>
<dbReference type="Gene3D" id="3.40.50.1010">
    <property type="entry name" value="5'-nuclease"/>
    <property type="match status" value="1"/>
</dbReference>
<dbReference type="InterPro" id="IPR029060">
    <property type="entry name" value="PIN-like_dom_sf"/>
</dbReference>
<keyword evidence="11" id="KW-1185">Reference proteome</keyword>
<organism evidence="10 11">
    <name type="scientific">Pseudomonas jilinensis</name>
    <dbReference type="NCBI Taxonomy" id="2078689"/>
    <lineage>
        <taxon>Bacteria</taxon>
        <taxon>Pseudomonadati</taxon>
        <taxon>Pseudomonadota</taxon>
        <taxon>Gammaproteobacteria</taxon>
        <taxon>Pseudomonadales</taxon>
        <taxon>Pseudomonadaceae</taxon>
        <taxon>Pseudomonas</taxon>
    </lineage>
</organism>
<feature type="domain" description="PIN" evidence="9">
    <location>
        <begin position="2"/>
        <end position="120"/>
    </location>
</feature>
<dbReference type="SUPFAM" id="SSF88723">
    <property type="entry name" value="PIN domain-like"/>
    <property type="match status" value="1"/>
</dbReference>
<dbReference type="Pfam" id="PF01850">
    <property type="entry name" value="PIN"/>
    <property type="match status" value="1"/>
</dbReference>
<reference evidence="10 11" key="1">
    <citation type="submission" date="2018-06" db="EMBL/GenBank/DDBJ databases">
        <title>Pseudomonas jilinensis sp. nov., isolated from the production water of Jilin Oilfield in China.</title>
        <authorList>
            <person name="Wang J."/>
        </authorList>
    </citation>
    <scope>NUCLEOTIDE SEQUENCE [LARGE SCALE GENOMIC DNA]</scope>
    <source>
        <strain evidence="10 11">JS15-10A1</strain>
    </source>
</reference>
<keyword evidence="5 8" id="KW-0378">Hydrolase</keyword>
<keyword evidence="8" id="KW-0800">Toxin</keyword>
<evidence type="ECO:0000259" key="9">
    <source>
        <dbReference type="Pfam" id="PF01850"/>
    </source>
</evidence>
<dbReference type="EMBL" id="QJSA01000003">
    <property type="protein sequence ID" value="RHW22319.1"/>
    <property type="molecule type" value="Genomic_DNA"/>
</dbReference>
<dbReference type="InterPro" id="IPR022907">
    <property type="entry name" value="VapC_family"/>
</dbReference>
<dbReference type="GO" id="GO:0090729">
    <property type="term" value="F:toxin activity"/>
    <property type="evidence" value="ECO:0007669"/>
    <property type="project" value="UniProtKB-KW"/>
</dbReference>
<keyword evidence="2 8" id="KW-1277">Toxin-antitoxin system</keyword>
<dbReference type="RefSeq" id="WP_119700808.1">
    <property type="nucleotide sequence ID" value="NZ_QJSA01000003.1"/>
</dbReference>
<accession>A0A396S0Q4</accession>
<evidence type="ECO:0000256" key="1">
    <source>
        <dbReference type="ARBA" id="ARBA00001946"/>
    </source>
</evidence>
<evidence type="ECO:0000313" key="10">
    <source>
        <dbReference type="EMBL" id="RHW22319.1"/>
    </source>
</evidence>
<proteinExistence type="inferred from homology"/>
<dbReference type="InterPro" id="IPR002716">
    <property type="entry name" value="PIN_dom"/>
</dbReference>
<evidence type="ECO:0000256" key="4">
    <source>
        <dbReference type="ARBA" id="ARBA00022723"/>
    </source>
</evidence>
<comment type="cofactor">
    <cofactor evidence="1 8">
        <name>Mg(2+)</name>
        <dbReference type="ChEBI" id="CHEBI:18420"/>
    </cofactor>
</comment>
<comment type="function">
    <text evidence="8">Toxic component of a toxin-antitoxin (TA) system. An RNase.</text>
</comment>
<evidence type="ECO:0000256" key="3">
    <source>
        <dbReference type="ARBA" id="ARBA00022722"/>
    </source>
</evidence>
<evidence type="ECO:0000256" key="8">
    <source>
        <dbReference type="HAMAP-Rule" id="MF_00265"/>
    </source>
</evidence>
<keyword evidence="6 8" id="KW-0460">Magnesium</keyword>
<dbReference type="OrthoDB" id="9804823at2"/>
<dbReference type="AlphaFoldDB" id="A0A396S0Q4"/>
<sequence>MILLDISIISELLRDTPAARVVEWIDDQPLETLYISATTMAELQLGMALIEDKDRRNKGLKDLEQRLPPLFIGRILPFDQSCIGAFRALVAKAVQHGTPLREGDAFVAAVAVTHGLVVASLHIDSFKALGVKSVSPLMAVKTGTAKS</sequence>
<dbReference type="Proteomes" id="UP000265745">
    <property type="component" value="Unassembled WGS sequence"/>
</dbReference>
<gene>
    <name evidence="8" type="primary">vapC</name>
    <name evidence="10" type="ORF">C2846_04680</name>
</gene>
<evidence type="ECO:0000256" key="2">
    <source>
        <dbReference type="ARBA" id="ARBA00022649"/>
    </source>
</evidence>
<comment type="caution">
    <text evidence="10">The sequence shown here is derived from an EMBL/GenBank/DDBJ whole genome shotgun (WGS) entry which is preliminary data.</text>
</comment>
<keyword evidence="4 8" id="KW-0479">Metal-binding</keyword>
<keyword evidence="3 8" id="KW-0540">Nuclease</keyword>
<dbReference type="GO" id="GO:0004540">
    <property type="term" value="F:RNA nuclease activity"/>
    <property type="evidence" value="ECO:0007669"/>
    <property type="project" value="InterPro"/>
</dbReference>
<evidence type="ECO:0000256" key="5">
    <source>
        <dbReference type="ARBA" id="ARBA00022801"/>
    </source>
</evidence>
<feature type="binding site" evidence="8">
    <location>
        <position position="5"/>
    </location>
    <ligand>
        <name>Mg(2+)</name>
        <dbReference type="ChEBI" id="CHEBI:18420"/>
    </ligand>
</feature>
<evidence type="ECO:0000313" key="11">
    <source>
        <dbReference type="Proteomes" id="UP000265745"/>
    </source>
</evidence>
<dbReference type="HAMAP" id="MF_00265">
    <property type="entry name" value="VapC_Nob1"/>
    <property type="match status" value="1"/>
</dbReference>
<evidence type="ECO:0000256" key="6">
    <source>
        <dbReference type="ARBA" id="ARBA00022842"/>
    </source>
</evidence>
<name>A0A396S0Q4_9PSED</name>
<evidence type="ECO:0000256" key="7">
    <source>
        <dbReference type="ARBA" id="ARBA00038093"/>
    </source>
</evidence>
<dbReference type="EC" id="3.1.-.-" evidence="8"/>
<dbReference type="GO" id="GO:0000287">
    <property type="term" value="F:magnesium ion binding"/>
    <property type="evidence" value="ECO:0007669"/>
    <property type="project" value="UniProtKB-UniRule"/>
</dbReference>
<feature type="binding site" evidence="8">
    <location>
        <position position="104"/>
    </location>
    <ligand>
        <name>Mg(2+)</name>
        <dbReference type="ChEBI" id="CHEBI:18420"/>
    </ligand>
</feature>
<dbReference type="PANTHER" id="PTHR33653">
    <property type="entry name" value="RIBONUCLEASE VAPC2"/>
    <property type="match status" value="1"/>
</dbReference>